<proteinExistence type="predicted"/>
<feature type="compositionally biased region" description="Acidic residues" evidence="6">
    <location>
        <begin position="17"/>
        <end position="28"/>
    </location>
</feature>
<dbReference type="PANTHER" id="PTHR46481:SF10">
    <property type="entry name" value="ZINC FINGER BED DOMAIN-CONTAINING PROTEIN 39"/>
    <property type="match status" value="1"/>
</dbReference>
<keyword evidence="5" id="KW-0539">Nucleus</keyword>
<name>A0A8H5BBX6_9AGAR</name>
<keyword evidence="4" id="KW-0862">Zinc</keyword>
<dbReference type="InterPro" id="IPR052035">
    <property type="entry name" value="ZnF_BED_domain_contain"/>
</dbReference>
<dbReference type="GO" id="GO:0008270">
    <property type="term" value="F:zinc ion binding"/>
    <property type="evidence" value="ECO:0007669"/>
    <property type="project" value="UniProtKB-KW"/>
</dbReference>
<dbReference type="EMBL" id="JAACJM010000414">
    <property type="protein sequence ID" value="KAF5320223.1"/>
    <property type="molecule type" value="Genomic_DNA"/>
</dbReference>
<evidence type="ECO:0000313" key="8">
    <source>
        <dbReference type="Proteomes" id="UP000559256"/>
    </source>
</evidence>
<gene>
    <name evidence="7" type="ORF">D9758_017607</name>
</gene>
<reference evidence="7 8" key="1">
    <citation type="journal article" date="2020" name="ISME J.">
        <title>Uncovering the hidden diversity of litter-decomposition mechanisms in mushroom-forming fungi.</title>
        <authorList>
            <person name="Floudas D."/>
            <person name="Bentzer J."/>
            <person name="Ahren D."/>
            <person name="Johansson T."/>
            <person name="Persson P."/>
            <person name="Tunlid A."/>
        </authorList>
    </citation>
    <scope>NUCLEOTIDE SEQUENCE [LARGE SCALE GENOMIC DNA]</scope>
    <source>
        <strain evidence="7 8">CBS 291.85</strain>
    </source>
</reference>
<evidence type="ECO:0000256" key="1">
    <source>
        <dbReference type="ARBA" id="ARBA00004123"/>
    </source>
</evidence>
<comment type="subcellular location">
    <subcellularLocation>
        <location evidence="1">Nucleus</location>
    </subcellularLocation>
</comment>
<dbReference type="OrthoDB" id="3058553at2759"/>
<feature type="compositionally biased region" description="Acidic residues" evidence="6">
    <location>
        <begin position="61"/>
        <end position="74"/>
    </location>
</feature>
<keyword evidence="8" id="KW-1185">Reference proteome</keyword>
<evidence type="ECO:0000256" key="4">
    <source>
        <dbReference type="ARBA" id="ARBA00022833"/>
    </source>
</evidence>
<dbReference type="AlphaFoldDB" id="A0A8H5BBX6"/>
<protein>
    <submittedName>
        <fullName evidence="7">Uncharacterized protein</fullName>
    </submittedName>
</protein>
<comment type="caution">
    <text evidence="7">The sequence shown here is derived from an EMBL/GenBank/DDBJ whole genome shotgun (WGS) entry which is preliminary data.</text>
</comment>
<dbReference type="SUPFAM" id="SSF53098">
    <property type="entry name" value="Ribonuclease H-like"/>
    <property type="match status" value="1"/>
</dbReference>
<dbReference type="Proteomes" id="UP000559256">
    <property type="component" value="Unassembled WGS sequence"/>
</dbReference>
<feature type="region of interest" description="Disordered" evidence="6">
    <location>
        <begin position="412"/>
        <end position="432"/>
    </location>
</feature>
<dbReference type="GO" id="GO:0005634">
    <property type="term" value="C:nucleus"/>
    <property type="evidence" value="ECO:0007669"/>
    <property type="project" value="UniProtKB-SubCell"/>
</dbReference>
<evidence type="ECO:0000256" key="6">
    <source>
        <dbReference type="SAM" id="MobiDB-lite"/>
    </source>
</evidence>
<evidence type="ECO:0000256" key="2">
    <source>
        <dbReference type="ARBA" id="ARBA00022723"/>
    </source>
</evidence>
<organism evidence="7 8">
    <name type="scientific">Tetrapyrgos nigripes</name>
    <dbReference type="NCBI Taxonomy" id="182062"/>
    <lineage>
        <taxon>Eukaryota</taxon>
        <taxon>Fungi</taxon>
        <taxon>Dikarya</taxon>
        <taxon>Basidiomycota</taxon>
        <taxon>Agaricomycotina</taxon>
        <taxon>Agaricomycetes</taxon>
        <taxon>Agaricomycetidae</taxon>
        <taxon>Agaricales</taxon>
        <taxon>Marasmiineae</taxon>
        <taxon>Marasmiaceae</taxon>
        <taxon>Tetrapyrgos</taxon>
    </lineage>
</organism>
<dbReference type="PANTHER" id="PTHR46481">
    <property type="entry name" value="ZINC FINGER BED DOMAIN-CONTAINING PROTEIN 4"/>
    <property type="match status" value="1"/>
</dbReference>
<keyword evidence="3" id="KW-0863">Zinc-finger</keyword>
<evidence type="ECO:0000256" key="3">
    <source>
        <dbReference type="ARBA" id="ARBA00022771"/>
    </source>
</evidence>
<evidence type="ECO:0000256" key="5">
    <source>
        <dbReference type="ARBA" id="ARBA00023242"/>
    </source>
</evidence>
<feature type="region of interest" description="Disordered" evidence="6">
    <location>
        <begin position="1"/>
        <end position="75"/>
    </location>
</feature>
<keyword evidence="2" id="KW-0479">Metal-binding</keyword>
<evidence type="ECO:0000313" key="7">
    <source>
        <dbReference type="EMBL" id="KAF5320223.1"/>
    </source>
</evidence>
<accession>A0A8H5BBX6</accession>
<sequence length="729" mass="82625">MYQAAVDQDTGKLKDADEIDWYNSESDEVPQNKAKNKRELPSGPGGKTAAKRQKTTSSNEVVDEESDTEMFDETQDGHISEASQSEEEMTPGEKQFLEAKAIAKSNPSNMQKKSLATADLRLCYKQDSRDGKAGVFCNFCRSLLLVILTFTHQLERGFYVGNVTSQRRHIERNHLDDYFRVCEDNGVEPKIKKPSGVPGVDGQQAITTFTVLQPPVAPFSLEGMLEYIIELFPDADEAVLLIDQASFRRLILYLWPKLSEKDIPHRTTLTKAIKEKHQLLIERDLGMIKPANNSPTEWTLHAHLLTFDRRKGRHTGEENGKHLASTIQKYGFADKVGWFTSDGVSVNDKSTRIACKILDPTGKMLRPKERQTNCIEHTFNLMPSHFCQALQIPSIMVIGQHLHDNEQEGLFEDFDDDIDPSGEEEPDDDDDEAVEQAMSTEWTPGDIVGKILAFVAQIRQCDAAMTYLKSLCERHCGTALQVATWVCTHWGSLAKCFDWMIEIQIPMNMFCATADDNQSIPPLADKKQWVNFKLSADEWRVVTLCRDVLMVTATRNAILGKEDVATSHWVIPAMHEVKAEWKNFLYDPKYNIIAPAIQAGLDSMYKWYRKVTEDTPVYFICHVLDPRRRLTFLEAAWEQFLIDKGLALMRKAFLTYKDSYRVELPTESTKKAMQRSSSYSAADSYMDKLRAAASSGGNNNSNPVSQYEELNKYLNADVTEMATCLDIIK</sequence>
<dbReference type="InterPro" id="IPR012337">
    <property type="entry name" value="RNaseH-like_sf"/>
</dbReference>